<reference evidence="3" key="3">
    <citation type="submission" date="2018-05" db="EMBL/GenBank/DDBJ databases">
        <authorList>
            <person name="Lu D."/>
        </authorList>
    </citation>
    <scope>NUCLEOTIDE SEQUENCE [LARGE SCALE GENOMIC DNA]</scope>
    <source>
        <strain evidence="3">ZY111</strain>
    </source>
</reference>
<dbReference type="OrthoDB" id="823362at2"/>
<proteinExistence type="predicted"/>
<keyword evidence="3" id="KW-1185">Reference proteome</keyword>
<reference evidence="3" key="2">
    <citation type="submission" date="2018-05" db="EMBL/GenBank/DDBJ databases">
        <title>Algibacter marinivivus sp. nov., isolated from sample around a algae.</title>
        <authorList>
            <person name="Lu D."/>
        </authorList>
    </citation>
    <scope>NUCLEOTIDE SEQUENCE [LARGE SCALE GENOMIC DNA]</scope>
    <source>
        <strain evidence="3">ZY111</strain>
    </source>
</reference>
<sequence length="212" mass="24957">MKKSLQIFITIALISSFLFSQNQKMENNIKYFDENYNPILKTEYENRKWENGLLSIQGDSINHKILSVRENRGTIENKKKLDSLLTSIINKKIDSSKTIVIIYYPGKDLCNSSGSASKSYIKSWFKRLEKKLYKITQTKPIYIYKDKEGLEKYGNGVMNWYKDPNEIIEKLFFKYHYPCSSFVTISKKGDFISYFGEFSKEYVWKSAEILTK</sequence>
<dbReference type="EMBL" id="QFRI01000002">
    <property type="protein sequence ID" value="PWH82780.1"/>
    <property type="molecule type" value="Genomic_DNA"/>
</dbReference>
<reference evidence="2 3" key="1">
    <citation type="submission" date="2018-05" db="EMBL/GenBank/DDBJ databases">
        <title>Algibacter marinivivus sp. nov., isolated from sample around a algae.</title>
        <authorList>
            <person name="Zhong X."/>
        </authorList>
    </citation>
    <scope>NUCLEOTIDE SEQUENCE [LARGE SCALE GENOMIC DNA]</scope>
    <source>
        <strain evidence="2 3">ZY111</strain>
    </source>
</reference>
<protein>
    <submittedName>
        <fullName evidence="2">Uncharacterized protein</fullName>
    </submittedName>
</protein>
<feature type="chain" id="PRO_5015494685" evidence="1">
    <location>
        <begin position="21"/>
        <end position="212"/>
    </location>
</feature>
<keyword evidence="1" id="KW-0732">Signal</keyword>
<organism evidence="2 3">
    <name type="scientific">Algibacter marinivivus</name>
    <dbReference type="NCBI Taxonomy" id="2100723"/>
    <lineage>
        <taxon>Bacteria</taxon>
        <taxon>Pseudomonadati</taxon>
        <taxon>Bacteroidota</taxon>
        <taxon>Flavobacteriia</taxon>
        <taxon>Flavobacteriales</taxon>
        <taxon>Flavobacteriaceae</taxon>
        <taxon>Algibacter</taxon>
    </lineage>
</organism>
<accession>A0A2U2X4T1</accession>
<evidence type="ECO:0000313" key="3">
    <source>
        <dbReference type="Proteomes" id="UP000245375"/>
    </source>
</evidence>
<dbReference type="RefSeq" id="WP_109353135.1">
    <property type="nucleotide sequence ID" value="NZ_QFRI01000002.1"/>
</dbReference>
<evidence type="ECO:0000256" key="1">
    <source>
        <dbReference type="SAM" id="SignalP"/>
    </source>
</evidence>
<dbReference type="AlphaFoldDB" id="A0A2U2X4T1"/>
<comment type="caution">
    <text evidence="2">The sequence shown here is derived from an EMBL/GenBank/DDBJ whole genome shotgun (WGS) entry which is preliminary data.</text>
</comment>
<evidence type="ECO:0000313" key="2">
    <source>
        <dbReference type="EMBL" id="PWH82780.1"/>
    </source>
</evidence>
<dbReference type="Proteomes" id="UP000245375">
    <property type="component" value="Unassembled WGS sequence"/>
</dbReference>
<name>A0A2U2X4T1_9FLAO</name>
<gene>
    <name evidence="2" type="ORF">DIS18_11150</name>
</gene>
<feature type="signal peptide" evidence="1">
    <location>
        <begin position="1"/>
        <end position="20"/>
    </location>
</feature>